<gene>
    <name evidence="4" type="ORF">Zmor_021613</name>
</gene>
<sequence length="359" mass="40925">MFACVKFVEDGSTDIVHLDEIQKSDDDYDDDGIYESSKTYEVKHKDGCYYKAHVLSVAASPEEATKLAMSKRLRLVSRCLVVENKCNTNDHSDSHNQNLKLKETERQNRNADENIMSLDSAYHTFTLMKRIVEEKEKKIKELEIENKELCRLNTELQLKVIGKFQALDEVLTNINAMNGKTHGEHTDRKAAIAERRGGNVHVGKGIWLPQIMFDNIYRKKKDTIFIKELAVALFGEDVLKRSSLFGGSANRTREAGRPALDAKKLLAMKDILRYRLQEKGVGKVQEEFVVKSMKKILNEKIQDLRRGPRKNKTKKPNEAKESMAEDTDEPSLGTIRIKTEPITNGSVKEIKDEDPLLSD</sequence>
<dbReference type="PANTHER" id="PTHR14628">
    <property type="entry name" value="BEN DOMAIN-CONTAINING PROTEIN 5"/>
    <property type="match status" value="1"/>
</dbReference>
<evidence type="ECO:0000313" key="4">
    <source>
        <dbReference type="EMBL" id="KAJ3649896.1"/>
    </source>
</evidence>
<organism evidence="4 5">
    <name type="scientific">Zophobas morio</name>
    <dbReference type="NCBI Taxonomy" id="2755281"/>
    <lineage>
        <taxon>Eukaryota</taxon>
        <taxon>Metazoa</taxon>
        <taxon>Ecdysozoa</taxon>
        <taxon>Arthropoda</taxon>
        <taxon>Hexapoda</taxon>
        <taxon>Insecta</taxon>
        <taxon>Pterygota</taxon>
        <taxon>Neoptera</taxon>
        <taxon>Endopterygota</taxon>
        <taxon>Coleoptera</taxon>
        <taxon>Polyphaga</taxon>
        <taxon>Cucujiformia</taxon>
        <taxon>Tenebrionidae</taxon>
        <taxon>Zophobas</taxon>
    </lineage>
</organism>
<dbReference type="GO" id="GO:0003677">
    <property type="term" value="F:DNA binding"/>
    <property type="evidence" value="ECO:0007669"/>
    <property type="project" value="InterPro"/>
</dbReference>
<feature type="coiled-coil region" evidence="1">
    <location>
        <begin position="94"/>
        <end position="159"/>
    </location>
</feature>
<evidence type="ECO:0000256" key="2">
    <source>
        <dbReference type="SAM" id="MobiDB-lite"/>
    </source>
</evidence>
<dbReference type="AlphaFoldDB" id="A0AA38MBC3"/>
<dbReference type="InterPro" id="IPR018379">
    <property type="entry name" value="BEN_domain"/>
</dbReference>
<dbReference type="Pfam" id="PF10523">
    <property type="entry name" value="BEN"/>
    <property type="match status" value="1"/>
</dbReference>
<reference evidence="4" key="1">
    <citation type="journal article" date="2023" name="G3 (Bethesda)">
        <title>Whole genome assemblies of Zophobas morio and Tenebrio molitor.</title>
        <authorList>
            <person name="Kaur S."/>
            <person name="Stinson S.A."/>
            <person name="diCenzo G.C."/>
        </authorList>
    </citation>
    <scope>NUCLEOTIDE SEQUENCE</scope>
    <source>
        <strain evidence="4">QUZm001</strain>
    </source>
</reference>
<evidence type="ECO:0000313" key="5">
    <source>
        <dbReference type="Proteomes" id="UP001168821"/>
    </source>
</evidence>
<keyword evidence="1" id="KW-0175">Coiled coil</keyword>
<evidence type="ECO:0000256" key="1">
    <source>
        <dbReference type="SAM" id="Coils"/>
    </source>
</evidence>
<dbReference type="GO" id="GO:0045892">
    <property type="term" value="P:negative regulation of DNA-templated transcription"/>
    <property type="evidence" value="ECO:0007669"/>
    <property type="project" value="InterPro"/>
</dbReference>
<comment type="caution">
    <text evidence="4">The sequence shown here is derived from an EMBL/GenBank/DDBJ whole genome shotgun (WGS) entry which is preliminary data.</text>
</comment>
<dbReference type="EMBL" id="JALNTZ010000006">
    <property type="protein sequence ID" value="KAJ3649896.1"/>
    <property type="molecule type" value="Genomic_DNA"/>
</dbReference>
<proteinExistence type="predicted"/>
<dbReference type="InterPro" id="IPR040391">
    <property type="entry name" value="BEND5"/>
</dbReference>
<keyword evidence="5" id="KW-1185">Reference proteome</keyword>
<name>A0AA38MBC3_9CUCU</name>
<dbReference type="Proteomes" id="UP001168821">
    <property type="component" value="Unassembled WGS sequence"/>
</dbReference>
<evidence type="ECO:0000259" key="3">
    <source>
        <dbReference type="PROSITE" id="PS51457"/>
    </source>
</evidence>
<feature type="region of interest" description="Disordered" evidence="2">
    <location>
        <begin position="301"/>
        <end position="359"/>
    </location>
</feature>
<feature type="compositionally biased region" description="Basic and acidic residues" evidence="2">
    <location>
        <begin position="348"/>
        <end position="359"/>
    </location>
</feature>
<dbReference type="PANTHER" id="PTHR14628:SF1">
    <property type="entry name" value="BEN DOMAIN-CONTAINING PROTEIN 5"/>
    <property type="match status" value="1"/>
</dbReference>
<protein>
    <recommendedName>
        <fullName evidence="3">BEN domain-containing protein</fullName>
    </recommendedName>
</protein>
<dbReference type="PROSITE" id="PS51457">
    <property type="entry name" value="BEN"/>
    <property type="match status" value="1"/>
</dbReference>
<feature type="domain" description="BEN" evidence="3">
    <location>
        <begin position="203"/>
        <end position="308"/>
    </location>
</feature>
<accession>A0AA38MBC3</accession>
<dbReference type="Gene3D" id="1.10.10.2590">
    <property type="entry name" value="BEN domain"/>
    <property type="match status" value="1"/>
</dbReference>